<evidence type="ECO:0000259" key="6">
    <source>
        <dbReference type="PROSITE" id="PS51720"/>
    </source>
</evidence>
<organism evidence="7 8">
    <name type="scientific">Acanthochromis polyacanthus</name>
    <name type="common">spiny chromis</name>
    <dbReference type="NCBI Taxonomy" id="80966"/>
    <lineage>
        <taxon>Eukaryota</taxon>
        <taxon>Metazoa</taxon>
        <taxon>Chordata</taxon>
        <taxon>Craniata</taxon>
        <taxon>Vertebrata</taxon>
        <taxon>Euteleostomi</taxon>
        <taxon>Actinopterygii</taxon>
        <taxon>Neopterygii</taxon>
        <taxon>Teleostei</taxon>
        <taxon>Neoteleostei</taxon>
        <taxon>Acanthomorphata</taxon>
        <taxon>Ovalentaria</taxon>
        <taxon>Pomacentridae</taxon>
        <taxon>Acanthochromis</taxon>
    </lineage>
</organism>
<reference evidence="7" key="2">
    <citation type="submission" date="2025-09" db="UniProtKB">
        <authorList>
            <consortium name="Ensembl"/>
        </authorList>
    </citation>
    <scope>IDENTIFICATION</scope>
</reference>
<evidence type="ECO:0000256" key="1">
    <source>
        <dbReference type="ARBA" id="ARBA00008535"/>
    </source>
</evidence>
<dbReference type="AlphaFoldDB" id="A0A3Q1FGR7"/>
<name>A0A3Q1FGR7_9TELE</name>
<feature type="domain" description="AIG1-type G" evidence="6">
    <location>
        <begin position="34"/>
        <end position="234"/>
    </location>
</feature>
<evidence type="ECO:0000313" key="8">
    <source>
        <dbReference type="Proteomes" id="UP000257200"/>
    </source>
</evidence>
<keyword evidence="5" id="KW-0812">Transmembrane</keyword>
<feature type="transmembrane region" description="Helical" evidence="5">
    <location>
        <begin position="272"/>
        <end position="296"/>
    </location>
</feature>
<comment type="similarity">
    <text evidence="1">Belongs to the TRAFAC class TrmE-Era-EngA-EngB-Septin-like GTPase superfamily. AIG1/Toc34/Toc159-like paraseptin GTPase family. IAN subfamily.</text>
</comment>
<feature type="region of interest" description="Disordered" evidence="4">
    <location>
        <begin position="1"/>
        <end position="21"/>
    </location>
</feature>
<dbReference type="Gene3D" id="3.40.50.300">
    <property type="entry name" value="P-loop containing nucleotide triphosphate hydrolases"/>
    <property type="match status" value="1"/>
</dbReference>
<dbReference type="InterPro" id="IPR027417">
    <property type="entry name" value="P-loop_NTPase"/>
</dbReference>
<dbReference type="PANTHER" id="PTHR10903">
    <property type="entry name" value="GTPASE, IMAP FAMILY MEMBER-RELATED"/>
    <property type="match status" value="1"/>
</dbReference>
<dbReference type="PANTHER" id="PTHR10903:SF186">
    <property type="entry name" value="GTPASE IMAP FAMILY MEMBER 4-LIKE-RELATED"/>
    <property type="match status" value="1"/>
</dbReference>
<evidence type="ECO:0000256" key="4">
    <source>
        <dbReference type="SAM" id="MobiDB-lite"/>
    </source>
</evidence>
<dbReference type="InterPro" id="IPR006703">
    <property type="entry name" value="G_AIG1"/>
</dbReference>
<dbReference type="FunFam" id="3.40.50.300:FF:000366">
    <property type="entry name" value="GTPase, IMAP family member 2"/>
    <property type="match status" value="1"/>
</dbReference>
<dbReference type="GeneTree" id="ENSGT01120000271858"/>
<evidence type="ECO:0000256" key="3">
    <source>
        <dbReference type="ARBA" id="ARBA00023134"/>
    </source>
</evidence>
<proteinExistence type="inferred from homology"/>
<accession>A0A3Q1FGR7</accession>
<dbReference type="Pfam" id="PF04548">
    <property type="entry name" value="AIG1"/>
    <property type="match status" value="1"/>
</dbReference>
<evidence type="ECO:0000256" key="5">
    <source>
        <dbReference type="SAM" id="Phobius"/>
    </source>
</evidence>
<dbReference type="Proteomes" id="UP000257200">
    <property type="component" value="Unplaced"/>
</dbReference>
<dbReference type="GO" id="GO:0005525">
    <property type="term" value="F:GTP binding"/>
    <property type="evidence" value="ECO:0007669"/>
    <property type="project" value="UniProtKB-KW"/>
</dbReference>
<dbReference type="Ensembl" id="ENSAPOT00000006962.1">
    <property type="protein sequence ID" value="ENSAPOP00000006255.1"/>
    <property type="gene ID" value="ENSAPOG00000008063.1"/>
</dbReference>
<dbReference type="SUPFAM" id="SSF52540">
    <property type="entry name" value="P-loop containing nucleoside triphosphate hydrolases"/>
    <property type="match status" value="1"/>
</dbReference>
<evidence type="ECO:0000256" key="2">
    <source>
        <dbReference type="ARBA" id="ARBA00022741"/>
    </source>
</evidence>
<reference evidence="7" key="1">
    <citation type="submission" date="2025-08" db="UniProtKB">
        <authorList>
            <consortium name="Ensembl"/>
        </authorList>
    </citation>
    <scope>IDENTIFICATION</scope>
</reference>
<keyword evidence="5" id="KW-1133">Transmembrane helix</keyword>
<keyword evidence="8" id="KW-1185">Reference proteome</keyword>
<evidence type="ECO:0000313" key="7">
    <source>
        <dbReference type="Ensembl" id="ENSAPOP00000006255.1"/>
    </source>
</evidence>
<protein>
    <recommendedName>
        <fullName evidence="6">AIG1-type G domain-containing protein</fullName>
    </recommendedName>
</protein>
<sequence>MLTGRRLKQPAGTDFTPQSAETTIMDGDTQSEQEAHLRVVLVGKTGAGKSATGNTILGRKEFKSTSSTCSLTAECQKEATEFGGQTLAVVDTPGLFDTGRTHDDVKMEIAKCISFVAPGPHVFLVVIQPGRFTAEEQQTVKLIQELFGEKAAEYTMALFTRGDDLEDEDVSVEELIGDNKALQDFIGQCGGTYHVFNNKSKDRSQVGELLKKINTLVQKNGGRYYTNELLQETEKAIREKQQQLLEENPDMKPEEARKQAEKDNAFINAITLGASIGMSLGPLGALVGLGIGLFVGGIQTLKNEKMCVIQ</sequence>
<dbReference type="InParanoid" id="A0A3Q1FGR7"/>
<dbReference type="CDD" id="cd01852">
    <property type="entry name" value="AIG1"/>
    <property type="match status" value="1"/>
</dbReference>
<dbReference type="InterPro" id="IPR045058">
    <property type="entry name" value="GIMA/IAN/Toc"/>
</dbReference>
<dbReference type="STRING" id="80966.ENSAPOP00000006255"/>
<keyword evidence="3" id="KW-0342">GTP-binding</keyword>
<dbReference type="PROSITE" id="PS51720">
    <property type="entry name" value="G_AIG1"/>
    <property type="match status" value="1"/>
</dbReference>
<keyword evidence="5" id="KW-0472">Membrane</keyword>
<keyword evidence="2" id="KW-0547">Nucleotide-binding</keyword>